<dbReference type="Gene3D" id="3.90.228.10">
    <property type="match status" value="1"/>
</dbReference>
<dbReference type="Proteomes" id="UP001497525">
    <property type="component" value="Unassembled WGS sequence"/>
</dbReference>
<keyword evidence="8" id="KW-0808">Transferase</keyword>
<dbReference type="SMART" id="SM00248">
    <property type="entry name" value="ANK"/>
    <property type="match status" value="17"/>
</dbReference>
<dbReference type="InterPro" id="IPR013761">
    <property type="entry name" value="SAM/pointed_sf"/>
</dbReference>
<dbReference type="Pfam" id="PF00644">
    <property type="entry name" value="PARP"/>
    <property type="match status" value="1"/>
</dbReference>
<proteinExistence type="inferred from homology"/>
<organism evidence="12 13">
    <name type="scientific">Calicophoron daubneyi</name>
    <name type="common">Rumen fluke</name>
    <name type="synonym">Paramphistomum daubneyi</name>
    <dbReference type="NCBI Taxonomy" id="300641"/>
    <lineage>
        <taxon>Eukaryota</taxon>
        <taxon>Metazoa</taxon>
        <taxon>Spiralia</taxon>
        <taxon>Lophotrochozoa</taxon>
        <taxon>Platyhelminthes</taxon>
        <taxon>Trematoda</taxon>
        <taxon>Digenea</taxon>
        <taxon>Plagiorchiida</taxon>
        <taxon>Pronocephalata</taxon>
        <taxon>Paramphistomoidea</taxon>
        <taxon>Paramphistomidae</taxon>
        <taxon>Calicophoron</taxon>
    </lineage>
</organism>
<feature type="compositionally biased region" description="Basic and acidic residues" evidence="9">
    <location>
        <begin position="393"/>
        <end position="404"/>
    </location>
</feature>
<feature type="domain" description="PARP catalytic" evidence="11">
    <location>
        <begin position="1346"/>
        <end position="1566"/>
    </location>
</feature>
<feature type="repeat" description="ANK" evidence="7">
    <location>
        <begin position="872"/>
        <end position="904"/>
    </location>
</feature>
<dbReference type="InterPro" id="IPR012317">
    <property type="entry name" value="Poly(ADP-ribose)pol_cat_dom"/>
</dbReference>
<feature type="region of interest" description="Disordered" evidence="9">
    <location>
        <begin position="675"/>
        <end position="726"/>
    </location>
</feature>
<dbReference type="PANTHER" id="PTHR24171">
    <property type="entry name" value="ANKYRIN REPEAT DOMAIN-CONTAINING PROTEIN 39-RELATED"/>
    <property type="match status" value="1"/>
</dbReference>
<evidence type="ECO:0000256" key="7">
    <source>
        <dbReference type="PROSITE-ProRule" id="PRU00023"/>
    </source>
</evidence>
<evidence type="ECO:0000259" key="10">
    <source>
        <dbReference type="PROSITE" id="PS50105"/>
    </source>
</evidence>
<evidence type="ECO:0000256" key="8">
    <source>
        <dbReference type="RuleBase" id="RU362114"/>
    </source>
</evidence>
<dbReference type="SMART" id="SM00454">
    <property type="entry name" value="SAM"/>
    <property type="match status" value="1"/>
</dbReference>
<dbReference type="Gene3D" id="1.10.150.50">
    <property type="entry name" value="Transcription Factor, Ets-1"/>
    <property type="match status" value="1"/>
</dbReference>
<dbReference type="GO" id="GO:0016779">
    <property type="term" value="F:nucleotidyltransferase activity"/>
    <property type="evidence" value="ECO:0007669"/>
    <property type="project" value="UniProtKB-KW"/>
</dbReference>
<feature type="region of interest" description="Disordered" evidence="9">
    <location>
        <begin position="383"/>
        <end position="404"/>
    </location>
</feature>
<dbReference type="Gene3D" id="6.20.320.10">
    <property type="match status" value="1"/>
</dbReference>
<dbReference type="FunFam" id="1.25.40.20:FF:000009">
    <property type="entry name" value="Poly [ADP-ribose] polymerase"/>
    <property type="match status" value="2"/>
</dbReference>
<feature type="repeat" description="ANK" evidence="7">
    <location>
        <begin position="523"/>
        <end position="555"/>
    </location>
</feature>
<comment type="similarity">
    <text evidence="5">Belongs to the ARTD/PARP family.</text>
</comment>
<dbReference type="GO" id="GO:0003950">
    <property type="term" value="F:NAD+ poly-ADP-ribosyltransferase activity"/>
    <property type="evidence" value="ECO:0007669"/>
    <property type="project" value="UniProtKB-UniRule"/>
</dbReference>
<dbReference type="Pfam" id="PF00023">
    <property type="entry name" value="Ank"/>
    <property type="match status" value="3"/>
</dbReference>
<feature type="repeat" description="ANK" evidence="7">
    <location>
        <begin position="140"/>
        <end position="172"/>
    </location>
</feature>
<keyword evidence="8" id="KW-0520">NAD</keyword>
<feature type="repeat" description="ANK" evidence="7">
    <location>
        <begin position="839"/>
        <end position="871"/>
    </location>
</feature>
<feature type="compositionally biased region" description="Polar residues" evidence="9">
    <location>
        <begin position="683"/>
        <end position="706"/>
    </location>
</feature>
<keyword evidence="4 7" id="KW-0040">ANK repeat</keyword>
<evidence type="ECO:0000256" key="9">
    <source>
        <dbReference type="SAM" id="MobiDB-lite"/>
    </source>
</evidence>
<protein>
    <recommendedName>
        <fullName evidence="8">Poly [ADP-ribose] polymerase</fullName>
        <shortName evidence="8">PARP</shortName>
        <ecNumber evidence="8">2.4.2.-</ecNumber>
    </recommendedName>
</protein>
<comment type="catalytic activity">
    <reaction evidence="6">
        <text>NAD(+) + (ADP-D-ribosyl)n-acceptor = nicotinamide + (ADP-D-ribosyl)n+1-acceptor + H(+).</text>
        <dbReference type="EC" id="2.4.2.30"/>
    </reaction>
</comment>
<feature type="repeat" description="ANK" evidence="7">
    <location>
        <begin position="74"/>
        <end position="106"/>
    </location>
</feature>
<evidence type="ECO:0000313" key="13">
    <source>
        <dbReference type="Proteomes" id="UP001497525"/>
    </source>
</evidence>
<dbReference type="PROSITE" id="PS50105">
    <property type="entry name" value="SAM_DOMAIN"/>
    <property type="match status" value="1"/>
</dbReference>
<keyword evidence="3" id="KW-0677">Repeat</keyword>
<feature type="repeat" description="ANK" evidence="7">
    <location>
        <begin position="107"/>
        <end position="139"/>
    </location>
</feature>
<dbReference type="PROSITE" id="PS50088">
    <property type="entry name" value="ANK_REPEAT"/>
    <property type="match status" value="14"/>
</dbReference>
<dbReference type="InterPro" id="IPR001660">
    <property type="entry name" value="SAM"/>
</dbReference>
<feature type="compositionally biased region" description="Low complexity" evidence="9">
    <location>
        <begin position="1602"/>
        <end position="1627"/>
    </location>
</feature>
<feature type="repeat" description="ANK" evidence="7">
    <location>
        <begin position="296"/>
        <end position="328"/>
    </location>
</feature>
<dbReference type="EMBL" id="CAXLJL010000156">
    <property type="protein sequence ID" value="CAL5133375.1"/>
    <property type="molecule type" value="Genomic_DNA"/>
</dbReference>
<dbReference type="SUPFAM" id="SSF47769">
    <property type="entry name" value="SAM/Pointed domain"/>
    <property type="match status" value="1"/>
</dbReference>
<feature type="domain" description="SAM" evidence="10">
    <location>
        <begin position="1204"/>
        <end position="1263"/>
    </location>
</feature>
<dbReference type="Pfam" id="PF12796">
    <property type="entry name" value="Ank_2"/>
    <property type="match status" value="5"/>
</dbReference>
<feature type="compositionally biased region" description="Polar residues" evidence="9">
    <location>
        <begin position="1628"/>
        <end position="1649"/>
    </location>
</feature>
<dbReference type="Pfam" id="PF00536">
    <property type="entry name" value="SAM_1"/>
    <property type="match status" value="1"/>
</dbReference>
<evidence type="ECO:0000256" key="1">
    <source>
        <dbReference type="ARBA" id="ARBA00022676"/>
    </source>
</evidence>
<dbReference type="EC" id="2.4.2.-" evidence="8"/>
<feature type="region of interest" description="Disordered" evidence="9">
    <location>
        <begin position="1165"/>
        <end position="1187"/>
    </location>
</feature>
<evidence type="ECO:0000256" key="2">
    <source>
        <dbReference type="ARBA" id="ARBA00022695"/>
    </source>
</evidence>
<dbReference type="SUPFAM" id="SSF48403">
    <property type="entry name" value="Ankyrin repeat"/>
    <property type="match status" value="3"/>
</dbReference>
<gene>
    <name evidence="12" type="ORF">CDAUBV1_LOCUS6622</name>
</gene>
<dbReference type="PRINTS" id="PR01415">
    <property type="entry name" value="ANKYRIN"/>
</dbReference>
<keyword evidence="2" id="KW-0548">Nucleotidyltransferase</keyword>
<dbReference type="InterPro" id="IPR036770">
    <property type="entry name" value="Ankyrin_rpt-contain_sf"/>
</dbReference>
<dbReference type="Gene3D" id="1.25.40.20">
    <property type="entry name" value="Ankyrin repeat-containing domain"/>
    <property type="match status" value="5"/>
</dbReference>
<feature type="repeat" description="ANK" evidence="7">
    <location>
        <begin position="227"/>
        <end position="259"/>
    </location>
</feature>
<evidence type="ECO:0000259" key="11">
    <source>
        <dbReference type="PROSITE" id="PS51059"/>
    </source>
</evidence>
<evidence type="ECO:0000256" key="5">
    <source>
        <dbReference type="ARBA" id="ARBA00024347"/>
    </source>
</evidence>
<feature type="region of interest" description="Disordered" evidence="9">
    <location>
        <begin position="1602"/>
        <end position="1676"/>
    </location>
</feature>
<reference evidence="12" key="1">
    <citation type="submission" date="2024-06" db="EMBL/GenBank/DDBJ databases">
        <authorList>
            <person name="Liu X."/>
            <person name="Lenzi L."/>
            <person name="Haldenby T S."/>
            <person name="Uol C."/>
        </authorList>
    </citation>
    <scope>NUCLEOTIDE SEQUENCE</scope>
</reference>
<dbReference type="SUPFAM" id="SSF56399">
    <property type="entry name" value="ADP-ribosylation"/>
    <property type="match status" value="1"/>
</dbReference>
<evidence type="ECO:0000313" key="12">
    <source>
        <dbReference type="EMBL" id="CAL5133375.1"/>
    </source>
</evidence>
<keyword evidence="1 8" id="KW-0328">Glycosyltransferase</keyword>
<sequence>MSGGGFHRRSISVGDANRQIKTISEIRGPTASAEPSFSVANEDIFDACRNGDVARVRKLLDSGVGVNSRDTSGRKSTPLHFAAGYGRREVVSLLLDHHADVGARDDGGLIPLHNACSFGHVEVVHLMLSAGSDPNARDCWNYTPLHEAAIKGKVEVCILLLQAKADPQARNLDGKTPVELAEGSARLALLGDYRKDELLEAARSGNEEKLVSLLTPQNVNCHASDGRKSTPLHLAAGYNRTKIVKILLANGADVVAKDKGGLIPLHNACSYGHLDVCELLISAGPVFAQIHAADLWQYTPLHEAASKSRAEVCSLLLAYGADPTKPNCHGKSALDLVPNVELRQRLAFEYRGHNLLAACCSGDLALVQHVLSQFIPPVAVGSTGQNPSCTRDPQGEHGSNDHKLITSDSCYVPTESTGAVSFDRNDSVGDLISRDLLRFRHPFNANTPLHAACSMPDTLFASNKGCIVSPPESSRKDSPLILEKDSPVLNYPKQARDMRNFQRQVLVEWLVEQGVGVDDRNVEHQTPLHFSARGGYLEVCACLLRHGAQPNVVDIHGLTPLHLAAKLGHTQLVRLLSEANLTTLPMNRQPVAMVTSETKPPMPLSSSYGLPTVGSDRDTRSCFVDSSSSSESSTAASFVTEIVECPLSVGDNDNKTCFPTSVGAVLPNQVAVSTDDSKRAYHDNSSSKQVASSPQVTYSNGATSRTSECHSRTPYNGPETTVNGSPTPLPFNPPSYSWADTVLQFLEAAKSGDVERVRRLILSHQHQSTFHPGCVNPTVNSERADEYLPTLSPPMDLINCRDIDGRHSTPLHFAAGYNRLAVVELLLHFNADVHAKDKGGLVPLHNACSYGHAKVAEMLIQHGANVNVTDLWRFTPLHEAAAKGKFEVCRLLLRNGADPNRKNRDGHTPLDLVRDTGSDVYDLLRGDIAVLEAAKRGNLSKLQKLLTPENINCRDTQGRNSAPLHLAAGYNNVDVVEYLLESGADVNAKDKGGLIPLHNASSYGHIDVAALLIRYGTSVNAVDKWGYTPLHEAAQKGRTQLCALLLAHGADPMIHNQENQIPLDLASADDVKSLLLDAMLHTNSSITTVTKDCINNMMKAAHAGALENPTHPPSILPSSHKECSCSGPPTATLSGPRVQCQGQEAANENRIIPQNNLSSNVNNLAQPSCSAPQTRSTGQFSSHPVSSPMTLDTKDILNNLRSLTTTSFLKSLDLGMYTELFEKEEITMDILAEMGHTELKELGVSVYGHRHRIIKRMQQWRAALSPVISPPCVDSAPSGVSSSELRSSAISCTPALNPGSLVLAAASSSTLSVGVTNPSGLPVLSTNPNASHFHGVGVSEVTPPCPMYFPPGSARNTVMVEIEPSDPEFKAVEEQMQSTIRDHKDNCGGVYKRYRILKVARIRNRRLWDRYVYRCAAISEDNNGHCNERLLFHGSPFLQAIVMKGFDERHAYIGGMFGAGIYFAENSSKSNQYVYGIGGGVGCPTHKSRSCYICPRQLLLCRVALGRSFIQFNAMKVAHAPPGHHSIVGRPSAGGLNFAEYVIYRGEQAYPEYLITYLLVPPDSPDHQSSAILQPPAALKIAAGNVAPAVIIPPIDASQSADIAPPSSISPPVSNSLPLSSLGSQNPTLQNKPTVPKNTSTSCASSESGRPSFPAPESLTPSVIPAAPGGPSSHPI</sequence>
<feature type="repeat" description="ANK" evidence="7">
    <location>
        <begin position="806"/>
        <end position="838"/>
    </location>
</feature>
<feature type="repeat" description="ANK" evidence="7">
    <location>
        <begin position="556"/>
        <end position="588"/>
    </location>
</feature>
<dbReference type="InterPro" id="IPR002110">
    <property type="entry name" value="Ankyrin_rpt"/>
</dbReference>
<evidence type="ECO:0000256" key="3">
    <source>
        <dbReference type="ARBA" id="ARBA00022737"/>
    </source>
</evidence>
<dbReference type="PROSITE" id="PS50297">
    <property type="entry name" value="ANK_REP_REGION"/>
    <property type="match status" value="14"/>
</dbReference>
<dbReference type="PROSITE" id="PS51059">
    <property type="entry name" value="PARP_CATALYTIC"/>
    <property type="match status" value="1"/>
</dbReference>
<feature type="repeat" description="ANK" evidence="7">
    <location>
        <begin position="959"/>
        <end position="991"/>
    </location>
</feature>
<evidence type="ECO:0000256" key="4">
    <source>
        <dbReference type="ARBA" id="ARBA00023043"/>
    </source>
</evidence>
<name>A0AAV2T9D1_CALDB</name>
<feature type="repeat" description="ANK" evidence="7">
    <location>
        <begin position="1025"/>
        <end position="1057"/>
    </location>
</feature>
<feature type="repeat" description="ANK" evidence="7">
    <location>
        <begin position="260"/>
        <end position="284"/>
    </location>
</feature>
<accession>A0AAV2T9D1</accession>
<evidence type="ECO:0000256" key="6">
    <source>
        <dbReference type="ARBA" id="ARBA00033987"/>
    </source>
</evidence>
<comment type="caution">
    <text evidence="12">The sequence shown here is derived from an EMBL/GenBank/DDBJ whole genome shotgun (WGS) entry which is preliminary data.</text>
</comment>
<dbReference type="PANTHER" id="PTHR24171:SF8">
    <property type="entry name" value="BRCA1-ASSOCIATED RING DOMAIN PROTEIN 1"/>
    <property type="match status" value="1"/>
</dbReference>
<feature type="repeat" description="ANK" evidence="7">
    <location>
        <begin position="992"/>
        <end position="1024"/>
    </location>
</feature>